<evidence type="ECO:0000256" key="1">
    <source>
        <dbReference type="ARBA" id="ARBA00022737"/>
    </source>
</evidence>
<evidence type="ECO:0000256" key="3">
    <source>
        <dbReference type="PROSITE-ProRule" id="PRU00023"/>
    </source>
</evidence>
<proteinExistence type="predicted"/>
<evidence type="ECO:0000313" key="4">
    <source>
        <dbReference type="EMBL" id="SIO53408.1"/>
    </source>
</evidence>
<evidence type="ECO:0000256" key="2">
    <source>
        <dbReference type="ARBA" id="ARBA00023043"/>
    </source>
</evidence>
<dbReference type="InterPro" id="IPR036770">
    <property type="entry name" value="Ankyrin_rpt-contain_sf"/>
</dbReference>
<keyword evidence="5" id="KW-1185">Reference proteome</keyword>
<keyword evidence="1" id="KW-0677">Repeat</keyword>
<dbReference type="OrthoDB" id="407974at2"/>
<dbReference type="AlphaFoldDB" id="A0A1N6KA31"/>
<evidence type="ECO:0000313" key="5">
    <source>
        <dbReference type="Proteomes" id="UP000185003"/>
    </source>
</evidence>
<dbReference type="PANTHER" id="PTHR24198">
    <property type="entry name" value="ANKYRIN REPEAT AND PROTEIN KINASE DOMAIN-CONTAINING PROTEIN"/>
    <property type="match status" value="1"/>
</dbReference>
<gene>
    <name evidence="4" type="ORF">SAMN04488055_5408</name>
</gene>
<dbReference type="Proteomes" id="UP000185003">
    <property type="component" value="Unassembled WGS sequence"/>
</dbReference>
<dbReference type="SUPFAM" id="SSF48403">
    <property type="entry name" value="Ankyrin repeat"/>
    <property type="match status" value="2"/>
</dbReference>
<protein>
    <submittedName>
        <fullName evidence="4">Ankyrin repeat</fullName>
    </submittedName>
</protein>
<accession>A0A1N6KA31</accession>
<dbReference type="PROSITE" id="PS50297">
    <property type="entry name" value="ANK_REP_REGION"/>
    <property type="match status" value="2"/>
</dbReference>
<dbReference type="InterPro" id="IPR002110">
    <property type="entry name" value="Ankyrin_rpt"/>
</dbReference>
<dbReference type="PROSITE" id="PS50088">
    <property type="entry name" value="ANK_REPEAT"/>
    <property type="match status" value="2"/>
</dbReference>
<organism evidence="4 5">
    <name type="scientific">Chitinophaga niabensis</name>
    <dbReference type="NCBI Taxonomy" id="536979"/>
    <lineage>
        <taxon>Bacteria</taxon>
        <taxon>Pseudomonadati</taxon>
        <taxon>Bacteroidota</taxon>
        <taxon>Chitinophagia</taxon>
        <taxon>Chitinophagales</taxon>
        <taxon>Chitinophagaceae</taxon>
        <taxon>Chitinophaga</taxon>
    </lineage>
</organism>
<name>A0A1N6KA31_9BACT</name>
<feature type="repeat" description="ANK" evidence="3">
    <location>
        <begin position="207"/>
        <end position="240"/>
    </location>
</feature>
<dbReference type="SMART" id="SM00248">
    <property type="entry name" value="ANK"/>
    <property type="match status" value="10"/>
</dbReference>
<dbReference type="RefSeq" id="WP_074242639.1">
    <property type="nucleotide sequence ID" value="NZ_FSRA01000002.1"/>
</dbReference>
<feature type="repeat" description="ANK" evidence="3">
    <location>
        <begin position="346"/>
        <end position="378"/>
    </location>
</feature>
<dbReference type="Pfam" id="PF12796">
    <property type="entry name" value="Ank_2"/>
    <property type="match status" value="1"/>
</dbReference>
<dbReference type="PANTHER" id="PTHR24198:SF165">
    <property type="entry name" value="ANKYRIN REPEAT-CONTAINING PROTEIN-RELATED"/>
    <property type="match status" value="1"/>
</dbReference>
<dbReference type="EMBL" id="FSRA01000002">
    <property type="protein sequence ID" value="SIO53408.1"/>
    <property type="molecule type" value="Genomic_DNA"/>
</dbReference>
<sequence>MSLRATFIKAAIWHGSLEEADQYLAVHPELSSGDIHTAAITGNVEAVRRFLAEDPANATAISEPYGGTALVYMCLSKYLRLDKSRNDNFLQIATALLEAGADVNSGFWTEGQYPEFETALYGAAGVAHHATLTKLLLEHGADPNDGEAVYHSPETDDNDAMKLLVETGKLAPENMALMLIRKHDWHDHDGVKYLLEKGTDPNAAWFRGWYPLHHALARSNALSIITLLIDHGADPYLSNDGLTGVQRAAREGRGDVLNLFAQKGVSIELEGIDQLIAACAMGDKEAVQTIIKRSPQQLTTLRSMSSTLMARFSLNNNKAGVQQLLDLGIDVNTPYEAGDGYWDIPEGSLPIHIATWLGWPATVQLLIERGAYIDIPDKNGNTPLALAVKACVDTYWTYRRSTGSIKALLDAGASPANIPLPSGYPEADDLLREALQH</sequence>
<reference evidence="4 5" key="1">
    <citation type="submission" date="2016-11" db="EMBL/GenBank/DDBJ databases">
        <authorList>
            <person name="Jaros S."/>
            <person name="Januszkiewicz K."/>
            <person name="Wedrychowicz H."/>
        </authorList>
    </citation>
    <scope>NUCLEOTIDE SEQUENCE [LARGE SCALE GENOMIC DNA]</scope>
    <source>
        <strain evidence="4 5">DSM 24787</strain>
    </source>
</reference>
<keyword evidence="2 3" id="KW-0040">ANK repeat</keyword>
<dbReference type="STRING" id="536979.SAMN04488055_5408"/>
<dbReference type="Pfam" id="PF00023">
    <property type="entry name" value="Ank"/>
    <property type="match status" value="1"/>
</dbReference>
<dbReference type="Gene3D" id="1.25.40.20">
    <property type="entry name" value="Ankyrin repeat-containing domain"/>
    <property type="match status" value="3"/>
</dbReference>